<reference evidence="3 4" key="1">
    <citation type="submission" date="2020-04" db="EMBL/GenBank/DDBJ databases">
        <title>Donghicola sp., a member of the Rhodobacteraceae family isolated from mangrove forest in Thailand.</title>
        <authorList>
            <person name="Charoenyingcharoen P."/>
            <person name="Yukphan P."/>
        </authorList>
    </citation>
    <scope>NUCLEOTIDE SEQUENCE [LARGE SCALE GENOMIC DNA]</scope>
    <source>
        <strain evidence="3 4">C2-DW-16</strain>
    </source>
</reference>
<feature type="transmembrane region" description="Helical" evidence="1">
    <location>
        <begin position="36"/>
        <end position="54"/>
    </location>
</feature>
<evidence type="ECO:0000313" key="4">
    <source>
        <dbReference type="Proteomes" id="UP000523601"/>
    </source>
</evidence>
<dbReference type="RefSeq" id="WP_176855334.1">
    <property type="nucleotide sequence ID" value="NZ_JABCJD010000007.1"/>
</dbReference>
<protein>
    <submittedName>
        <fullName evidence="3">PACE efflux transporter</fullName>
    </submittedName>
</protein>
<feature type="transmembrane region" description="Helical" evidence="1">
    <location>
        <begin position="112"/>
        <end position="129"/>
    </location>
</feature>
<accession>A0ABX2PJE2</accession>
<dbReference type="InterPro" id="IPR058208">
    <property type="entry name" value="PACE"/>
</dbReference>
<dbReference type="InterPro" id="IPR007896">
    <property type="entry name" value="BTP_bacteria"/>
</dbReference>
<dbReference type="Pfam" id="PF05232">
    <property type="entry name" value="BTP"/>
    <property type="match status" value="2"/>
</dbReference>
<name>A0ABX2PJE2_9RHOB</name>
<evidence type="ECO:0000256" key="1">
    <source>
        <dbReference type="SAM" id="Phobius"/>
    </source>
</evidence>
<dbReference type="Proteomes" id="UP000523601">
    <property type="component" value="Unassembled WGS sequence"/>
</dbReference>
<keyword evidence="1" id="KW-0472">Membrane</keyword>
<keyword evidence="1" id="KW-1133">Transmembrane helix</keyword>
<feature type="transmembrane region" description="Helical" evidence="1">
    <location>
        <begin position="75"/>
        <end position="100"/>
    </location>
</feature>
<dbReference type="EMBL" id="JABCJD010000007">
    <property type="protein sequence ID" value="NVO28654.1"/>
    <property type="molecule type" value="Genomic_DNA"/>
</dbReference>
<feature type="domain" description="Chlorhexidine efflux transporter" evidence="2">
    <location>
        <begin position="2"/>
        <end position="65"/>
    </location>
</feature>
<keyword evidence="4" id="KW-1185">Reference proteome</keyword>
<dbReference type="NCBIfam" id="NF033664">
    <property type="entry name" value="PACE_transport"/>
    <property type="match status" value="1"/>
</dbReference>
<evidence type="ECO:0000313" key="3">
    <source>
        <dbReference type="EMBL" id="NVO28654.1"/>
    </source>
</evidence>
<keyword evidence="1" id="KW-0812">Transmembrane</keyword>
<gene>
    <name evidence="3" type="ORF">HJ526_14580</name>
</gene>
<comment type="caution">
    <text evidence="3">The sequence shown here is derived from an EMBL/GenBank/DDBJ whole genome shotgun (WGS) entry which is preliminary data.</text>
</comment>
<evidence type="ECO:0000259" key="2">
    <source>
        <dbReference type="Pfam" id="PF05232"/>
    </source>
</evidence>
<organism evidence="3 4">
    <name type="scientific">Donghicola mangrovi</name>
    <dbReference type="NCBI Taxonomy" id="2729614"/>
    <lineage>
        <taxon>Bacteria</taxon>
        <taxon>Pseudomonadati</taxon>
        <taxon>Pseudomonadota</taxon>
        <taxon>Alphaproteobacteria</taxon>
        <taxon>Rhodobacterales</taxon>
        <taxon>Roseobacteraceae</taxon>
        <taxon>Donghicola</taxon>
    </lineage>
</organism>
<sequence length="148" mass="16833">MRSTSDRIRHALSFEILALLLVIPLGAAVFDMPMDHIGVVSVVSAVIAMVWNFVYNHMFDRALQRLTGTTLKRTWVRVLHACLFEAGLLTVLMPFIAWYLDVGLWQATLMDMSFSAFYVVYAFFFNWGYDRLFPLAEWASEDGPSGGQ</sequence>
<feature type="transmembrane region" description="Helical" evidence="1">
    <location>
        <begin position="12"/>
        <end position="30"/>
    </location>
</feature>
<proteinExistence type="predicted"/>
<feature type="domain" description="Chlorhexidine efflux transporter" evidence="2">
    <location>
        <begin position="73"/>
        <end position="134"/>
    </location>
</feature>